<gene>
    <name evidence="9" type="ORF">GA_TR19703_c0_g1_i1_g.65045</name>
    <name evidence="10" type="ORF">LC_TR7792_c0_g1_i1_g.27514</name>
    <name evidence="11" type="ORF">LE_TR20746_c0_g1_i1_g.66807</name>
</gene>
<evidence type="ECO:0000259" key="8">
    <source>
        <dbReference type="PROSITE" id="PS51879"/>
    </source>
</evidence>
<dbReference type="Pfam" id="PF23467">
    <property type="entry name" value="WWE_5"/>
    <property type="match status" value="1"/>
</dbReference>
<dbReference type="FunFam" id="3.90.228.10:FF:000014">
    <property type="entry name" value="Poly [ADP-ribose] polymerase"/>
    <property type="match status" value="1"/>
</dbReference>
<dbReference type="PANTHER" id="PTHR32263:SF15">
    <property type="entry name" value="INACTIVE POLY [ADP-RIBOSE] POLYMERASE RCD1"/>
    <property type="match status" value="1"/>
</dbReference>
<evidence type="ECO:0000259" key="6">
    <source>
        <dbReference type="PROSITE" id="PS50918"/>
    </source>
</evidence>
<dbReference type="PROSITE" id="PS51879">
    <property type="entry name" value="RST"/>
    <property type="match status" value="1"/>
</dbReference>
<name>A0A1J3GUW6_NOCCA</name>
<feature type="domain" description="WWE" evidence="6">
    <location>
        <begin position="63"/>
        <end position="152"/>
    </location>
</feature>
<dbReference type="Gene3D" id="3.90.228.10">
    <property type="match status" value="1"/>
</dbReference>
<feature type="domain" description="PARP catalytic" evidence="7">
    <location>
        <begin position="229"/>
        <end position="450"/>
    </location>
</feature>
<dbReference type="GO" id="GO:0005634">
    <property type="term" value="C:nucleus"/>
    <property type="evidence" value="ECO:0007669"/>
    <property type="project" value="UniProtKB-SubCell"/>
</dbReference>
<dbReference type="GO" id="GO:0003950">
    <property type="term" value="F:NAD+ poly-ADP-ribosyltransferase activity"/>
    <property type="evidence" value="ECO:0007669"/>
    <property type="project" value="InterPro"/>
</dbReference>
<keyword evidence="2" id="KW-0217">Developmental protein</keyword>
<reference evidence="11" key="1">
    <citation type="submission" date="2016-07" db="EMBL/GenBank/DDBJ databases">
        <title>De novo transcriptome assembly of four accessions of the metal hyperaccumulator plant Noccaea caerulescens.</title>
        <authorList>
            <person name="Blande D."/>
            <person name="Halimaa P."/>
            <person name="Tervahauta A.I."/>
            <person name="Aarts M.G."/>
            <person name="Karenlampi S.O."/>
        </authorList>
    </citation>
    <scope>NUCLEOTIDE SEQUENCE</scope>
</reference>
<dbReference type="InterPro" id="IPR004170">
    <property type="entry name" value="WWE_dom"/>
</dbReference>
<evidence type="ECO:0000259" key="7">
    <source>
        <dbReference type="PROSITE" id="PS51059"/>
    </source>
</evidence>
<dbReference type="Pfam" id="PF12174">
    <property type="entry name" value="RST"/>
    <property type="match status" value="1"/>
</dbReference>
<feature type="region of interest" description="Disordered" evidence="5">
    <location>
        <begin position="556"/>
        <end position="575"/>
    </location>
</feature>
<dbReference type="EMBL" id="GEVI01017908">
    <property type="protein sequence ID" value="JAU14412.1"/>
    <property type="molecule type" value="Transcribed_RNA"/>
</dbReference>
<sequence length="575" mass="63966">MEAKIVKVLDSRCEDGFGKKRKRAASYAAYVTGVSCAKQQHVPPPNALSQVPDKRRKLEGENKLNAYENRSGKSLVRYYSYFKKTGIAKRVMTYENGEWNDLPDRINCAIRNELEEKRAAIEYEWCGCLFVLDFLHMHRLDLETGAKTPLAWIDISGKCFFPEIYESDERNNCCHHNCVEDPQQYAPHDIKLRLEIDVNAGESPRLNLEECSDESGDVPAEDSCSRKLEAAVSKWDETDAVAVSGLKPAGSDGLDKDAVKQMFASGTASLGHVSVLDVGRFSSEIAEARLALFQQQVEITKRHRGDANVRYAWLPAKREVLSGVMMQGLGVGGAFIRKSIYGVGIHLTAADCPYFSARYCDVDENGVRYMVLCRVIMGNMELLRGDKAQFFSGGEEYDNGVDDVENPKNYIVWNINMNTHIFPEFVVRFKLSVLPNAEGNLVAKHDNSGVTLEGPKDHLPPQLESNGTGGGSGSANSVGSSTTRPKSPWMPFPTLFAAIANKIAEKDMSSINADYQQLREKKMNRAEFVRKLRVIVGDDLLRSTITALQNQPKLKKEIPGSKMRDHDHEEGAGGL</sequence>
<dbReference type="EMBL" id="GEVL01017394">
    <property type="protein sequence ID" value="JAU59947.1"/>
    <property type="molecule type" value="Transcribed_RNA"/>
</dbReference>
<dbReference type="SUPFAM" id="SSF56399">
    <property type="entry name" value="ADP-ribosylation"/>
    <property type="match status" value="1"/>
</dbReference>
<feature type="compositionally biased region" description="Low complexity" evidence="5">
    <location>
        <begin position="474"/>
        <end position="483"/>
    </location>
</feature>
<evidence type="ECO:0000313" key="9">
    <source>
        <dbReference type="EMBL" id="JAU14412.1"/>
    </source>
</evidence>
<evidence type="ECO:0000256" key="3">
    <source>
        <dbReference type="ARBA" id="ARBA00023016"/>
    </source>
</evidence>
<feature type="domain" description="RST" evidence="8">
    <location>
        <begin position="483"/>
        <end position="554"/>
    </location>
</feature>
<evidence type="ECO:0000313" key="11">
    <source>
        <dbReference type="EMBL" id="JAU59947.1"/>
    </source>
</evidence>
<evidence type="ECO:0000256" key="5">
    <source>
        <dbReference type="SAM" id="MobiDB-lite"/>
    </source>
</evidence>
<dbReference type="EMBL" id="GEVK01018440">
    <property type="protein sequence ID" value="JAU34392.1"/>
    <property type="molecule type" value="Transcribed_RNA"/>
</dbReference>
<accession>A0A1J3GUW6</accession>
<dbReference type="PANTHER" id="PTHR32263">
    <property type="entry name" value="INACTIVE POLY [ADP-RIBOSE] POLYMERASE SRO4-RELATED"/>
    <property type="match status" value="1"/>
</dbReference>
<evidence type="ECO:0000256" key="4">
    <source>
        <dbReference type="ARBA" id="ARBA00023242"/>
    </source>
</evidence>
<keyword evidence="4" id="KW-0539">Nucleus</keyword>
<proteinExistence type="predicted"/>
<dbReference type="PROSITE" id="PS50918">
    <property type="entry name" value="WWE"/>
    <property type="match status" value="1"/>
</dbReference>
<dbReference type="InterPro" id="IPR012317">
    <property type="entry name" value="Poly(ADP-ribose)pol_cat_dom"/>
</dbReference>
<dbReference type="AlphaFoldDB" id="A0A1J3GUW6"/>
<organism evidence="11">
    <name type="scientific">Noccaea caerulescens</name>
    <name type="common">Alpine penny-cress</name>
    <name type="synonym">Thlaspi caerulescens</name>
    <dbReference type="NCBI Taxonomy" id="107243"/>
    <lineage>
        <taxon>Eukaryota</taxon>
        <taxon>Viridiplantae</taxon>
        <taxon>Streptophyta</taxon>
        <taxon>Embryophyta</taxon>
        <taxon>Tracheophyta</taxon>
        <taxon>Spermatophyta</taxon>
        <taxon>Magnoliopsida</taxon>
        <taxon>eudicotyledons</taxon>
        <taxon>Gunneridae</taxon>
        <taxon>Pentapetalae</taxon>
        <taxon>rosids</taxon>
        <taxon>malvids</taxon>
        <taxon>Brassicales</taxon>
        <taxon>Brassicaceae</taxon>
        <taxon>Coluteocarpeae</taxon>
        <taxon>Noccaea</taxon>
    </lineage>
</organism>
<dbReference type="InterPro" id="IPR057823">
    <property type="entry name" value="WWE_RCD1"/>
</dbReference>
<evidence type="ECO:0000256" key="1">
    <source>
        <dbReference type="ARBA" id="ARBA00004123"/>
    </source>
</evidence>
<dbReference type="Pfam" id="PF00644">
    <property type="entry name" value="PARP"/>
    <property type="match status" value="1"/>
</dbReference>
<protein>
    <submittedName>
        <fullName evidence="11">Inactive poly [ADP-ribose] polymerase RCD1</fullName>
    </submittedName>
</protein>
<evidence type="ECO:0000313" key="10">
    <source>
        <dbReference type="EMBL" id="JAU34392.1"/>
    </source>
</evidence>
<feature type="region of interest" description="Disordered" evidence="5">
    <location>
        <begin position="446"/>
        <end position="489"/>
    </location>
</feature>
<dbReference type="InterPro" id="IPR044964">
    <property type="entry name" value="RCD1/SRO1-5"/>
</dbReference>
<evidence type="ECO:0000256" key="2">
    <source>
        <dbReference type="ARBA" id="ARBA00022473"/>
    </source>
</evidence>
<keyword evidence="3" id="KW-0346">Stress response</keyword>
<dbReference type="InterPro" id="IPR022003">
    <property type="entry name" value="RST"/>
</dbReference>
<comment type="subcellular location">
    <subcellularLocation>
        <location evidence="1">Nucleus</location>
    </subcellularLocation>
</comment>
<dbReference type="PROSITE" id="PS51059">
    <property type="entry name" value="PARP_CATALYTIC"/>
    <property type="match status" value="1"/>
</dbReference>